<reference evidence="2" key="1">
    <citation type="journal article" date="2019" name="Int. J. Syst. Evol. Microbiol.">
        <title>The Global Catalogue of Microorganisms (GCM) 10K type strain sequencing project: providing services to taxonomists for standard genome sequencing and annotation.</title>
        <authorList>
            <consortium name="The Broad Institute Genomics Platform"/>
            <consortium name="The Broad Institute Genome Sequencing Center for Infectious Disease"/>
            <person name="Wu L."/>
            <person name="Ma J."/>
        </authorList>
    </citation>
    <scope>NUCLEOTIDE SEQUENCE [LARGE SCALE GENOMIC DNA]</scope>
    <source>
        <strain evidence="2">CCUG 56698</strain>
    </source>
</reference>
<dbReference type="InterPro" id="IPR023214">
    <property type="entry name" value="HAD_sf"/>
</dbReference>
<dbReference type="PANTHER" id="PTHR43611:SF3">
    <property type="entry name" value="FLAVIN MONONUCLEOTIDE HYDROLASE 1, CHLOROPLATIC"/>
    <property type="match status" value="1"/>
</dbReference>
<keyword evidence="1" id="KW-0378">Hydrolase</keyword>
<dbReference type="Proteomes" id="UP001596527">
    <property type="component" value="Unassembled WGS sequence"/>
</dbReference>
<dbReference type="RefSeq" id="WP_380972392.1">
    <property type="nucleotide sequence ID" value="NZ_JBHTEF010000001.1"/>
</dbReference>
<evidence type="ECO:0000313" key="2">
    <source>
        <dbReference type="Proteomes" id="UP001596527"/>
    </source>
</evidence>
<dbReference type="InterPro" id="IPR006439">
    <property type="entry name" value="HAD-SF_hydro_IA"/>
</dbReference>
<gene>
    <name evidence="1" type="ORF">ACFQWG_04150</name>
</gene>
<dbReference type="SUPFAM" id="SSF56784">
    <property type="entry name" value="HAD-like"/>
    <property type="match status" value="1"/>
</dbReference>
<dbReference type="Gene3D" id="3.40.50.1000">
    <property type="entry name" value="HAD superfamily/HAD-like"/>
    <property type="match status" value="1"/>
</dbReference>
<dbReference type="EMBL" id="JBHTEF010000001">
    <property type="protein sequence ID" value="MFC7580413.1"/>
    <property type="molecule type" value="Genomic_DNA"/>
</dbReference>
<dbReference type="Pfam" id="PF00702">
    <property type="entry name" value="Hydrolase"/>
    <property type="match status" value="1"/>
</dbReference>
<dbReference type="SFLD" id="SFLDS00003">
    <property type="entry name" value="Haloacid_Dehalogenase"/>
    <property type="match status" value="1"/>
</dbReference>
<protein>
    <submittedName>
        <fullName evidence="1">HAD family hydrolase</fullName>
    </submittedName>
</protein>
<proteinExistence type="predicted"/>
<dbReference type="GO" id="GO:0016787">
    <property type="term" value="F:hydrolase activity"/>
    <property type="evidence" value="ECO:0007669"/>
    <property type="project" value="UniProtKB-KW"/>
</dbReference>
<dbReference type="SFLD" id="SFLDG01129">
    <property type="entry name" value="C1.5:_HAD__Beta-PGM__Phosphata"/>
    <property type="match status" value="1"/>
</dbReference>
<name>A0ABW2SLA1_9ACTO</name>
<sequence>MTIHTPGIVVFDLGQVLVDWHPEATQEPVADAGEWKAFVARTDFWAFNQRLDAGLPLGRARQWFAERYPGDVDFLDRYVANYPASIRGTVAGMDRLVADLLDGGVRIGGLSNWPGELFHHAVDLVPVVSRLEDVVVSGFEGMRKPEARIYRLMLERFGTRPEDTVFVDDSADNIEGAAALGIDAILFTGSEALRQALRHRGLMGAPPGDRAQ</sequence>
<dbReference type="CDD" id="cd02603">
    <property type="entry name" value="HAD_sEH-N_like"/>
    <property type="match status" value="1"/>
</dbReference>
<evidence type="ECO:0000313" key="1">
    <source>
        <dbReference type="EMBL" id="MFC7580413.1"/>
    </source>
</evidence>
<comment type="caution">
    <text evidence="1">The sequence shown here is derived from an EMBL/GenBank/DDBJ whole genome shotgun (WGS) entry which is preliminary data.</text>
</comment>
<keyword evidence="2" id="KW-1185">Reference proteome</keyword>
<organism evidence="1 2">
    <name type="scientific">Schaalia naturae</name>
    <dbReference type="NCBI Taxonomy" id="635203"/>
    <lineage>
        <taxon>Bacteria</taxon>
        <taxon>Bacillati</taxon>
        <taxon>Actinomycetota</taxon>
        <taxon>Actinomycetes</taxon>
        <taxon>Actinomycetales</taxon>
        <taxon>Actinomycetaceae</taxon>
        <taxon>Schaalia</taxon>
    </lineage>
</organism>
<dbReference type="InterPro" id="IPR036412">
    <property type="entry name" value="HAD-like_sf"/>
</dbReference>
<dbReference type="PANTHER" id="PTHR43611">
    <property type="entry name" value="ALPHA-D-GLUCOSE 1-PHOSPHATE PHOSPHATASE"/>
    <property type="match status" value="1"/>
</dbReference>
<dbReference type="NCBIfam" id="TIGR01509">
    <property type="entry name" value="HAD-SF-IA-v3"/>
    <property type="match status" value="1"/>
</dbReference>
<accession>A0ABW2SLA1</accession>